<protein>
    <submittedName>
        <fullName evidence="1">Uncharacterized protein</fullName>
    </submittedName>
</protein>
<keyword evidence="2" id="KW-1185">Reference proteome</keyword>
<reference evidence="1" key="1">
    <citation type="submission" date="2021-08" db="EMBL/GenBank/DDBJ databases">
        <title>The first chromosome-level gecko genome reveals the dynamic sex chromosomes of Neotropical dwarf geckos (Sphaerodactylidae: Sphaerodactylus).</title>
        <authorList>
            <person name="Pinto B.J."/>
            <person name="Keating S.E."/>
            <person name="Gamble T."/>
        </authorList>
    </citation>
    <scope>NUCLEOTIDE SEQUENCE</scope>
    <source>
        <strain evidence="1">TG3544</strain>
    </source>
</reference>
<accession>A0ACB8G8W6</accession>
<evidence type="ECO:0000313" key="1">
    <source>
        <dbReference type="EMBL" id="KAH8016126.1"/>
    </source>
</evidence>
<dbReference type="Proteomes" id="UP000827872">
    <property type="component" value="Linkage Group LG01"/>
</dbReference>
<comment type="caution">
    <text evidence="1">The sequence shown here is derived from an EMBL/GenBank/DDBJ whole genome shotgun (WGS) entry which is preliminary data.</text>
</comment>
<gene>
    <name evidence="1" type="ORF">K3G42_012310</name>
</gene>
<evidence type="ECO:0000313" key="2">
    <source>
        <dbReference type="Proteomes" id="UP000827872"/>
    </source>
</evidence>
<name>A0ACB8G8W6_9SAUR</name>
<proteinExistence type="predicted"/>
<sequence>MALIVRLKTVTHLRGKGDRIAKVAFRGVNDDGKYFAHDPKLSPFYDCTIHFQKLMSWMKIGSIAPAFSKQG</sequence>
<dbReference type="EMBL" id="CM037614">
    <property type="protein sequence ID" value="KAH8016126.1"/>
    <property type="molecule type" value="Genomic_DNA"/>
</dbReference>
<organism evidence="1 2">
    <name type="scientific">Sphaerodactylus townsendi</name>
    <dbReference type="NCBI Taxonomy" id="933632"/>
    <lineage>
        <taxon>Eukaryota</taxon>
        <taxon>Metazoa</taxon>
        <taxon>Chordata</taxon>
        <taxon>Craniata</taxon>
        <taxon>Vertebrata</taxon>
        <taxon>Euteleostomi</taxon>
        <taxon>Lepidosauria</taxon>
        <taxon>Squamata</taxon>
        <taxon>Bifurcata</taxon>
        <taxon>Gekkota</taxon>
        <taxon>Sphaerodactylidae</taxon>
        <taxon>Sphaerodactylus</taxon>
    </lineage>
</organism>